<name>A0A0A9EL50_ARUDO</name>
<accession>A0A0A9EL50</accession>
<protein>
    <submittedName>
        <fullName evidence="1">Uncharacterized protein</fullName>
    </submittedName>
</protein>
<organism evidence="1">
    <name type="scientific">Arundo donax</name>
    <name type="common">Giant reed</name>
    <name type="synonym">Donax arundinaceus</name>
    <dbReference type="NCBI Taxonomy" id="35708"/>
    <lineage>
        <taxon>Eukaryota</taxon>
        <taxon>Viridiplantae</taxon>
        <taxon>Streptophyta</taxon>
        <taxon>Embryophyta</taxon>
        <taxon>Tracheophyta</taxon>
        <taxon>Spermatophyta</taxon>
        <taxon>Magnoliopsida</taxon>
        <taxon>Liliopsida</taxon>
        <taxon>Poales</taxon>
        <taxon>Poaceae</taxon>
        <taxon>PACMAD clade</taxon>
        <taxon>Arundinoideae</taxon>
        <taxon>Arundineae</taxon>
        <taxon>Arundo</taxon>
    </lineage>
</organism>
<reference evidence="1" key="1">
    <citation type="submission" date="2014-09" db="EMBL/GenBank/DDBJ databases">
        <authorList>
            <person name="Magalhaes I.L.F."/>
            <person name="Oliveira U."/>
            <person name="Santos F.R."/>
            <person name="Vidigal T.H.D.A."/>
            <person name="Brescovit A.D."/>
            <person name="Santos A.J."/>
        </authorList>
    </citation>
    <scope>NUCLEOTIDE SEQUENCE</scope>
    <source>
        <tissue evidence="1">Shoot tissue taken approximately 20 cm above the soil surface</tissue>
    </source>
</reference>
<dbReference type="EMBL" id="GBRH01199330">
    <property type="protein sequence ID" value="JAD98565.1"/>
    <property type="molecule type" value="Transcribed_RNA"/>
</dbReference>
<proteinExistence type="predicted"/>
<sequence>MRLLRDRAASLAASGRRRRALLRYTRRLIAHLVRLRRLLDWRGPVLAGSREGPELLLHHEPHRPERELRRRLVSGDPRRAHAAHGDQCRCAN</sequence>
<reference evidence="1" key="2">
    <citation type="journal article" date="2015" name="Data Brief">
        <title>Shoot transcriptome of the giant reed, Arundo donax.</title>
        <authorList>
            <person name="Barrero R.A."/>
            <person name="Guerrero F.D."/>
            <person name="Moolhuijzen P."/>
            <person name="Goolsby J.A."/>
            <person name="Tidwell J."/>
            <person name="Bellgard S.E."/>
            <person name="Bellgard M.I."/>
        </authorList>
    </citation>
    <scope>NUCLEOTIDE SEQUENCE</scope>
    <source>
        <tissue evidence="1">Shoot tissue taken approximately 20 cm above the soil surface</tissue>
    </source>
</reference>
<evidence type="ECO:0000313" key="1">
    <source>
        <dbReference type="EMBL" id="JAD98565.1"/>
    </source>
</evidence>
<dbReference type="AlphaFoldDB" id="A0A0A9EL50"/>